<proteinExistence type="inferred from homology"/>
<evidence type="ECO:0000256" key="5">
    <source>
        <dbReference type="ARBA" id="ARBA00022801"/>
    </source>
</evidence>
<dbReference type="EMBL" id="QGNW01000116">
    <property type="protein sequence ID" value="RVW95096.1"/>
    <property type="molecule type" value="Genomic_DNA"/>
</dbReference>
<evidence type="ECO:0000256" key="9">
    <source>
        <dbReference type="SAM" id="SignalP"/>
    </source>
</evidence>
<dbReference type="FunFam" id="2.160.20.10:FF:000140">
    <property type="entry name" value="Uncharacterized protein"/>
    <property type="match status" value="1"/>
</dbReference>
<keyword evidence="7" id="KW-0961">Cell wall biogenesis/degradation</keyword>
<dbReference type="InterPro" id="IPR000743">
    <property type="entry name" value="Glyco_hydro_28"/>
</dbReference>
<dbReference type="GO" id="GO:0004650">
    <property type="term" value="F:polygalacturonase activity"/>
    <property type="evidence" value="ECO:0007669"/>
    <property type="project" value="InterPro"/>
</dbReference>
<keyword evidence="5 8" id="KW-0378">Hydrolase</keyword>
<evidence type="ECO:0000256" key="7">
    <source>
        <dbReference type="ARBA" id="ARBA00023316"/>
    </source>
</evidence>
<evidence type="ECO:0000256" key="1">
    <source>
        <dbReference type="ARBA" id="ARBA00004191"/>
    </source>
</evidence>
<name>A0A438IEB9_VITVI</name>
<dbReference type="AlphaFoldDB" id="A0A438IEB9"/>
<dbReference type="GO" id="GO:0005975">
    <property type="term" value="P:carbohydrate metabolic process"/>
    <property type="evidence" value="ECO:0007669"/>
    <property type="project" value="InterPro"/>
</dbReference>
<keyword evidence="6 8" id="KW-0326">Glycosidase</keyword>
<organism evidence="10 11">
    <name type="scientific">Vitis vinifera</name>
    <name type="common">Grape</name>
    <dbReference type="NCBI Taxonomy" id="29760"/>
    <lineage>
        <taxon>Eukaryota</taxon>
        <taxon>Viridiplantae</taxon>
        <taxon>Streptophyta</taxon>
        <taxon>Embryophyta</taxon>
        <taxon>Tracheophyta</taxon>
        <taxon>Spermatophyta</taxon>
        <taxon>Magnoliopsida</taxon>
        <taxon>eudicotyledons</taxon>
        <taxon>Gunneridae</taxon>
        <taxon>Pentapetalae</taxon>
        <taxon>rosids</taxon>
        <taxon>Vitales</taxon>
        <taxon>Vitaceae</taxon>
        <taxon>Viteae</taxon>
        <taxon>Vitis</taxon>
    </lineage>
</organism>
<evidence type="ECO:0000256" key="8">
    <source>
        <dbReference type="RuleBase" id="RU361169"/>
    </source>
</evidence>
<comment type="caution">
    <text evidence="10">The sequence shown here is derived from an EMBL/GenBank/DDBJ whole genome shotgun (WGS) entry which is preliminary data.</text>
</comment>
<dbReference type="InterPro" id="IPR012334">
    <property type="entry name" value="Pectin_lyas_fold"/>
</dbReference>
<dbReference type="Proteomes" id="UP000288805">
    <property type="component" value="Unassembled WGS sequence"/>
</dbReference>
<reference evidence="10 11" key="1">
    <citation type="journal article" date="2018" name="PLoS Genet.">
        <title>Population sequencing reveals clonal diversity and ancestral inbreeding in the grapevine cultivar Chardonnay.</title>
        <authorList>
            <person name="Roach M.J."/>
            <person name="Johnson D.L."/>
            <person name="Bohlmann J."/>
            <person name="van Vuuren H.J."/>
            <person name="Jones S.J."/>
            <person name="Pretorius I.S."/>
            <person name="Schmidt S.A."/>
            <person name="Borneman A.R."/>
        </authorList>
    </citation>
    <scope>NUCLEOTIDE SEQUENCE [LARGE SCALE GENOMIC DNA]</scope>
    <source>
        <strain evidence="11">cv. Chardonnay</strain>
        <tissue evidence="10">Leaf</tissue>
    </source>
</reference>
<keyword evidence="4" id="KW-0964">Secreted</keyword>
<protein>
    <submittedName>
        <fullName evidence="10">Polygalacturonase</fullName>
    </submittedName>
</protein>
<feature type="chain" id="PRO_5018977192" evidence="9">
    <location>
        <begin position="25"/>
        <end position="322"/>
    </location>
</feature>
<comment type="similarity">
    <text evidence="2 8">Belongs to the glycosyl hydrolase 28 family.</text>
</comment>
<dbReference type="Gene3D" id="2.160.20.10">
    <property type="entry name" value="Single-stranded right-handed beta-helix, Pectin lyase-like"/>
    <property type="match status" value="1"/>
</dbReference>
<evidence type="ECO:0000256" key="2">
    <source>
        <dbReference type="ARBA" id="ARBA00008834"/>
    </source>
</evidence>
<keyword evidence="3" id="KW-0134">Cell wall</keyword>
<evidence type="ECO:0000313" key="11">
    <source>
        <dbReference type="Proteomes" id="UP000288805"/>
    </source>
</evidence>
<accession>A0A438IEB9</accession>
<evidence type="ECO:0000256" key="6">
    <source>
        <dbReference type="ARBA" id="ARBA00023295"/>
    </source>
</evidence>
<feature type="signal peptide" evidence="9">
    <location>
        <begin position="1"/>
        <end position="24"/>
    </location>
</feature>
<evidence type="ECO:0000256" key="4">
    <source>
        <dbReference type="ARBA" id="ARBA00022525"/>
    </source>
</evidence>
<evidence type="ECO:0000256" key="3">
    <source>
        <dbReference type="ARBA" id="ARBA00022512"/>
    </source>
</evidence>
<gene>
    <name evidence="10" type="primary">PG1_5</name>
    <name evidence="10" type="ORF">CK203_025553</name>
</gene>
<sequence length="322" mass="35486">MGLKLNITATSLMLLLASAAEVSCDTIFYVTKYGARADGNTDISQALLKAWGDACSSPVASTVMTPDGTCTRPNNHWRTLQRSYQFHCPRQCEGPDGYQQNLRFNFITNSMVKNITSRDSNQFHINLLGCKNLTFYNVAISAPEERLNTDGIHIGRSLGINITYSTIETGDDCVSIGDGSEQINMQRVTRGPGHGTAWENGVRVKTWPASHQGTASEMHFEDIVMNNVGNPIIIDQEYCPHNQCNLKIPSRIMLNDVSFRNIRGTTSTQVAVKLVCSQGVPREDVELGDINLKYNGKEGHAMSQCKNIKPNLLGTQLPRTCA</sequence>
<dbReference type="GO" id="GO:0071555">
    <property type="term" value="P:cell wall organization"/>
    <property type="evidence" value="ECO:0007669"/>
    <property type="project" value="UniProtKB-KW"/>
</dbReference>
<dbReference type="PANTHER" id="PTHR31375">
    <property type="match status" value="1"/>
</dbReference>
<dbReference type="Pfam" id="PF00295">
    <property type="entry name" value="Glyco_hydro_28"/>
    <property type="match status" value="2"/>
</dbReference>
<evidence type="ECO:0000313" key="10">
    <source>
        <dbReference type="EMBL" id="RVW95096.1"/>
    </source>
</evidence>
<keyword evidence="9" id="KW-0732">Signal</keyword>
<dbReference type="SUPFAM" id="SSF51126">
    <property type="entry name" value="Pectin lyase-like"/>
    <property type="match status" value="1"/>
</dbReference>
<comment type="subcellular location">
    <subcellularLocation>
        <location evidence="1">Secreted</location>
        <location evidence="1">Cell wall</location>
    </subcellularLocation>
</comment>
<dbReference type="InterPro" id="IPR011050">
    <property type="entry name" value="Pectin_lyase_fold/virulence"/>
</dbReference>